<protein>
    <submittedName>
        <fullName evidence="3">Uncharacterized protein</fullName>
    </submittedName>
</protein>
<keyword evidence="2" id="KW-0472">Membrane</keyword>
<keyword evidence="2" id="KW-0812">Transmembrane</keyword>
<evidence type="ECO:0000313" key="3">
    <source>
        <dbReference type="EMBL" id="EJT46114.1"/>
    </source>
</evidence>
<proteinExistence type="predicted"/>
<feature type="transmembrane region" description="Helical" evidence="2">
    <location>
        <begin position="296"/>
        <end position="321"/>
    </location>
</feature>
<dbReference type="RefSeq" id="XP_014177532.1">
    <property type="nucleotide sequence ID" value="XM_014322057.1"/>
</dbReference>
<feature type="compositionally biased region" description="Polar residues" evidence="1">
    <location>
        <begin position="1"/>
        <end position="13"/>
    </location>
</feature>
<reference evidence="3 4" key="1">
    <citation type="journal article" date="2012" name="Eukaryot. Cell">
        <title>Draft genome sequence of CBS 2479, the standard type strain of Trichosporon asahii.</title>
        <authorList>
            <person name="Yang R.Y."/>
            <person name="Li H.T."/>
            <person name="Zhu H."/>
            <person name="Zhou G.P."/>
            <person name="Wang M."/>
            <person name="Wang L."/>
        </authorList>
    </citation>
    <scope>NUCLEOTIDE SEQUENCE [LARGE SCALE GENOMIC DNA]</scope>
    <source>
        <strain evidence="4">ATCC 90039 / CBS 2479 / JCM 2466 / KCTC 7840 / NCYC 2677 / UAMH 7654</strain>
    </source>
</reference>
<evidence type="ECO:0000313" key="4">
    <source>
        <dbReference type="Proteomes" id="UP000002748"/>
    </source>
</evidence>
<dbReference type="GeneID" id="25988837"/>
<feature type="transmembrane region" description="Helical" evidence="2">
    <location>
        <begin position="179"/>
        <end position="197"/>
    </location>
</feature>
<keyword evidence="2" id="KW-1133">Transmembrane helix</keyword>
<evidence type="ECO:0000256" key="1">
    <source>
        <dbReference type="SAM" id="MobiDB-lite"/>
    </source>
</evidence>
<comment type="caution">
    <text evidence="3">The sequence shown here is derived from an EMBL/GenBank/DDBJ whole genome shotgun (WGS) entry which is preliminary data.</text>
</comment>
<dbReference type="HOGENOM" id="CLU_819373_0_0_1"/>
<name>J6ENZ5_TRIAS</name>
<feature type="region of interest" description="Disordered" evidence="1">
    <location>
        <begin position="1"/>
        <end position="68"/>
    </location>
</feature>
<dbReference type="AlphaFoldDB" id="J6ENZ5"/>
<dbReference type="OrthoDB" id="2576477at2759"/>
<feature type="transmembrane region" description="Helical" evidence="2">
    <location>
        <begin position="203"/>
        <end position="225"/>
    </location>
</feature>
<dbReference type="EMBL" id="ALBS01000304">
    <property type="protein sequence ID" value="EJT46114.1"/>
    <property type="molecule type" value="Genomic_DNA"/>
</dbReference>
<gene>
    <name evidence="3" type="ORF">A1Q1_05325</name>
</gene>
<sequence>MTRRQPQSSSGGSEASYVVDVEAARTEGSGFTRSQPHRDVSHPLGSSPPVPSPISPQVDPLLSEAGATPSVDHDQEFIFVNGQLFPKPATPTDAPPPYAPYPAGRARAQTFTAGSPLVALPPLPQYRRESAPGGTETTPLLASDPLERARYRSPFEYIIKGDERGYWSTLCDGAAWKSLFHTLVINFPFNLALWPLLLTGTLVGTALLVTLPLGAVFWFATLILARAAAAVETRLQVFFQGVEVRTVQPIFYRQRVREDGELVWDRRFLSCSWAMFTDQYSYSALVYLLLIKPVIVLVSFVALLVLFILSFVFFPFLPIFLRFARAFGRWQAHIALDNL</sequence>
<dbReference type="VEuPathDB" id="FungiDB:A1Q1_05325"/>
<organism evidence="3 4">
    <name type="scientific">Trichosporon asahii var. asahii (strain ATCC 90039 / CBS 2479 / JCM 2466 / KCTC 7840 / NBRC 103889/ NCYC 2677 / UAMH 7654)</name>
    <name type="common">Yeast</name>
    <dbReference type="NCBI Taxonomy" id="1186058"/>
    <lineage>
        <taxon>Eukaryota</taxon>
        <taxon>Fungi</taxon>
        <taxon>Dikarya</taxon>
        <taxon>Basidiomycota</taxon>
        <taxon>Agaricomycotina</taxon>
        <taxon>Tremellomycetes</taxon>
        <taxon>Trichosporonales</taxon>
        <taxon>Trichosporonaceae</taxon>
        <taxon>Trichosporon</taxon>
    </lineage>
</organism>
<accession>J6ENZ5</accession>
<dbReference type="Proteomes" id="UP000002748">
    <property type="component" value="Unassembled WGS sequence"/>
</dbReference>
<dbReference type="KEGG" id="tasa:A1Q1_05325"/>
<evidence type="ECO:0000256" key="2">
    <source>
        <dbReference type="SAM" id="Phobius"/>
    </source>
</evidence>